<keyword evidence="2" id="KW-1185">Reference proteome</keyword>
<dbReference type="RefSeq" id="WP_152094082.1">
    <property type="nucleotide sequence ID" value="NZ_BLAJ01000004.1"/>
</dbReference>
<proteinExistence type="predicted"/>
<evidence type="ECO:0000313" key="2">
    <source>
        <dbReference type="Proteomes" id="UP000390335"/>
    </source>
</evidence>
<accession>A0ABQ0Z7G3</accession>
<organism evidence="1 2">
    <name type="scientific">Rhizobium dioscoreae</name>
    <dbReference type="NCBI Taxonomy" id="2653122"/>
    <lineage>
        <taxon>Bacteria</taxon>
        <taxon>Pseudomonadati</taxon>
        <taxon>Pseudomonadota</taxon>
        <taxon>Alphaproteobacteria</taxon>
        <taxon>Hyphomicrobiales</taxon>
        <taxon>Rhizobiaceae</taxon>
        <taxon>Rhizobium/Agrobacterium group</taxon>
        <taxon>Rhizobium</taxon>
    </lineage>
</organism>
<name>A0ABQ0Z7G3_9HYPH</name>
<evidence type="ECO:0000313" key="1">
    <source>
        <dbReference type="EMBL" id="GES51440.1"/>
    </source>
</evidence>
<comment type="caution">
    <text evidence="1">The sequence shown here is derived from an EMBL/GenBank/DDBJ whole genome shotgun (WGS) entry which is preliminary data.</text>
</comment>
<protein>
    <submittedName>
        <fullName evidence="1">Uncharacterized protein</fullName>
    </submittedName>
</protein>
<dbReference type="EMBL" id="BLAJ01000004">
    <property type="protein sequence ID" value="GES51440.1"/>
    <property type="molecule type" value="Genomic_DNA"/>
</dbReference>
<gene>
    <name evidence="1" type="ORF">RsS93_40540</name>
</gene>
<dbReference type="Proteomes" id="UP000390335">
    <property type="component" value="Unassembled WGS sequence"/>
</dbReference>
<sequence length="157" mass="17968">MKHHALQDIQTVANVTLGYPHRLPTMTRRERLERWANLLERCGHQALSTLEETEFQPARDRAVMRADNSPLSVAFADQLMHEAGLKDDSYGEAKRFFELSDNQLHRLLCHCHFGPTVRASTAAHNVRAIIAAGDRPGILTRLRNMFGEKIRLLDRRC</sequence>
<reference evidence="1 2" key="1">
    <citation type="journal article" date="2020" name="Genome Biol. Evol.">
        <title>Rhizobium dioscoreae sp. nov., a plant growth-promoting bacterium isolated from yam (Dioscorea species).</title>
        <authorList>
            <person name="Ouyabe M."/>
            <person name="Tanaka N."/>
            <person name="Shiwa Y."/>
            <person name="Fujita N."/>
            <person name="Kikuno H."/>
            <person name="Babil P."/>
            <person name="Shiwachi H."/>
        </authorList>
    </citation>
    <scope>NUCLEOTIDE SEQUENCE [LARGE SCALE GENOMIC DNA]</scope>
    <source>
        <strain evidence="1 2">S-93</strain>
    </source>
</reference>